<dbReference type="Gene3D" id="1.20.5.4130">
    <property type="match status" value="2"/>
</dbReference>
<dbReference type="InterPro" id="IPR041118">
    <property type="entry name" value="Rx_N"/>
</dbReference>
<feature type="domain" description="Disease resistance N-terminal" evidence="4">
    <location>
        <begin position="6"/>
        <end position="93"/>
    </location>
</feature>
<keyword evidence="1" id="KW-0677">Repeat</keyword>
<dbReference type="PANTHER" id="PTHR19338">
    <property type="entry name" value="TRANSLOCASE OF INNER MITOCHONDRIAL MEMBRANE 13 HOMOLOG"/>
    <property type="match status" value="1"/>
</dbReference>
<keyword evidence="3" id="KW-0611">Plant defense</keyword>
<dbReference type="CDD" id="cd14798">
    <property type="entry name" value="RX-CC_like"/>
    <property type="match status" value="2"/>
</dbReference>
<evidence type="ECO:0000313" key="5">
    <source>
        <dbReference type="EMBL" id="SPD14006.1"/>
    </source>
</evidence>
<dbReference type="InterPro" id="IPR038005">
    <property type="entry name" value="RX-like_CC"/>
</dbReference>
<dbReference type="PANTHER" id="PTHR19338:SF66">
    <property type="entry name" value="NB-ARC DOMAIN-CONTAINING PROTEIN"/>
    <property type="match status" value="1"/>
</dbReference>
<proteinExistence type="predicted"/>
<evidence type="ECO:0000256" key="3">
    <source>
        <dbReference type="ARBA" id="ARBA00022821"/>
    </source>
</evidence>
<protein>
    <recommendedName>
        <fullName evidence="4">Disease resistance N-terminal domain-containing protein</fullName>
    </recommendedName>
</protein>
<dbReference type="AlphaFoldDB" id="A0A2N9HID8"/>
<sequence>MAESQVSFVVERLGNLLIEEVAFLQVVSQQVNQMQIELKQRQCFLRDADKKQNEDESVQIWVSEIREAIYDVQDVIETFAFEISSRNKENSLKLKHVPFFNKGIKLHKVGSKIDAIKTRISDLTRSLQIYGVNAIKEEGLNSAFDRQRQLRWSYSHIVEEYIVGLDEDIEEVVVQLINEDKHYQVVGWVVLTRDVWEGILVKLTSPTKDERDQILKKKKFEEERLGSIAQEHWTLLLCIGHNPFPLKRNGLSPVHKSTGPVEILTHLQKLDTCQDLNGSSAPVHWTQSFPFEGERLGSSAQKHLTRSDFGLVHRSTGPIEILTHGSGLGPVHRSTGPVEILIHVLKLDTCQDLNGSSAPVHRTQSFPFEGEWLGSSVQEHWTRSGLGPVHMSIGLVKILTHVQKLDTCQDLNGSSAPLHWTQSFPFEGERLVSSAQEHWTRDADKKQNEDESVQIWVSEIREAAYDVQDVIETFAFEISSRNKENSLKLKHVPIFNKGRKLHKVGSKIDAIKTRISDLTRSLQTYGVNAIKEGGLEFSLRQAKAIEMVIFPYL</sequence>
<dbReference type="GO" id="GO:0000166">
    <property type="term" value="F:nucleotide binding"/>
    <property type="evidence" value="ECO:0007669"/>
    <property type="project" value="UniProtKB-KW"/>
</dbReference>
<dbReference type="GO" id="GO:0006952">
    <property type="term" value="P:defense response"/>
    <property type="evidence" value="ECO:0007669"/>
    <property type="project" value="UniProtKB-KW"/>
</dbReference>
<gene>
    <name evidence="5" type="ORF">FSB_LOCUS41888</name>
</gene>
<evidence type="ECO:0000259" key="4">
    <source>
        <dbReference type="Pfam" id="PF18052"/>
    </source>
</evidence>
<keyword evidence="2" id="KW-0547">Nucleotide-binding</keyword>
<dbReference type="Pfam" id="PF18052">
    <property type="entry name" value="Rx_N"/>
    <property type="match status" value="2"/>
</dbReference>
<reference evidence="5" key="1">
    <citation type="submission" date="2018-02" db="EMBL/GenBank/DDBJ databases">
        <authorList>
            <person name="Cohen D.B."/>
            <person name="Kent A.D."/>
        </authorList>
    </citation>
    <scope>NUCLEOTIDE SEQUENCE</scope>
</reference>
<dbReference type="EMBL" id="OIVN01003862">
    <property type="protein sequence ID" value="SPD14006.1"/>
    <property type="molecule type" value="Genomic_DNA"/>
</dbReference>
<evidence type="ECO:0000256" key="2">
    <source>
        <dbReference type="ARBA" id="ARBA00022741"/>
    </source>
</evidence>
<accession>A0A2N9HID8</accession>
<name>A0A2N9HID8_FAGSY</name>
<feature type="domain" description="Disease resistance N-terminal" evidence="4">
    <location>
        <begin position="441"/>
        <end position="488"/>
    </location>
</feature>
<organism evidence="5">
    <name type="scientific">Fagus sylvatica</name>
    <name type="common">Beechnut</name>
    <dbReference type="NCBI Taxonomy" id="28930"/>
    <lineage>
        <taxon>Eukaryota</taxon>
        <taxon>Viridiplantae</taxon>
        <taxon>Streptophyta</taxon>
        <taxon>Embryophyta</taxon>
        <taxon>Tracheophyta</taxon>
        <taxon>Spermatophyta</taxon>
        <taxon>Magnoliopsida</taxon>
        <taxon>eudicotyledons</taxon>
        <taxon>Gunneridae</taxon>
        <taxon>Pentapetalae</taxon>
        <taxon>rosids</taxon>
        <taxon>fabids</taxon>
        <taxon>Fagales</taxon>
        <taxon>Fagaceae</taxon>
        <taxon>Fagus</taxon>
    </lineage>
</organism>
<evidence type="ECO:0000256" key="1">
    <source>
        <dbReference type="ARBA" id="ARBA00022737"/>
    </source>
</evidence>